<dbReference type="CDD" id="cd00959">
    <property type="entry name" value="DeoC"/>
    <property type="match status" value="1"/>
</dbReference>
<dbReference type="PANTHER" id="PTHR10889">
    <property type="entry name" value="DEOXYRIBOSE-PHOSPHATE ALDOLASE"/>
    <property type="match status" value="1"/>
</dbReference>
<dbReference type="SMART" id="SM01133">
    <property type="entry name" value="DeoC"/>
    <property type="match status" value="1"/>
</dbReference>
<evidence type="ECO:0000256" key="2">
    <source>
        <dbReference type="ARBA" id="ARBA00022490"/>
    </source>
</evidence>
<accession>A0ABS6TGU8</accession>
<dbReference type="InterPro" id="IPR002915">
    <property type="entry name" value="DeoC/FbaB/LacD_aldolase"/>
</dbReference>
<evidence type="ECO:0000313" key="8">
    <source>
        <dbReference type="Proteomes" id="UP000774130"/>
    </source>
</evidence>
<dbReference type="EMBL" id="JAHUZB010000007">
    <property type="protein sequence ID" value="MBV7392040.1"/>
    <property type="molecule type" value="Genomic_DNA"/>
</dbReference>
<dbReference type="InterPro" id="IPR028581">
    <property type="entry name" value="DeoC_typeI"/>
</dbReference>
<comment type="caution">
    <text evidence="7">The sequence shown here is derived from an EMBL/GenBank/DDBJ whole genome shotgun (WGS) entry which is preliminary data.</text>
</comment>
<keyword evidence="2 6" id="KW-0963">Cytoplasm</keyword>
<dbReference type="GO" id="GO:0004139">
    <property type="term" value="F:deoxyribose-phosphate aldolase activity"/>
    <property type="evidence" value="ECO:0007669"/>
    <property type="project" value="UniProtKB-EC"/>
</dbReference>
<reference evidence="7 8" key="1">
    <citation type="submission" date="2021-06" db="EMBL/GenBank/DDBJ databases">
        <title>Enterococcus alishanensis sp. nov., a novel lactic acid bacterium isolated from fresh coffee beans.</title>
        <authorList>
            <person name="Chen Y.-S."/>
        </authorList>
    </citation>
    <scope>NUCLEOTIDE SEQUENCE [LARGE SCALE GENOMIC DNA]</scope>
    <source>
        <strain evidence="7 8">ALS3</strain>
    </source>
</reference>
<sequence>MKPTKKAQDMTPIELARYIDQSVLKPEFTIEETKKYIQEGIDFKCKTVCVNPWAVPLAAEMCAGTETEVCPVCDFPFGQSSTASKVAQAEIILKDYAKDIAELDIVANYGWLRSGRYEEVTQDLKAVADICHQYGVAVKVILETDALTVEQVRKGCDCVVAAGGDFVKTSTGFLTGHEGNGATVEIIQIMMDQVAGKAKIKGSGAIRTREHFLQLIDMGIDRMGIGYRSTPTVLGLDK</sequence>
<evidence type="ECO:0000256" key="3">
    <source>
        <dbReference type="ARBA" id="ARBA00023239"/>
    </source>
</evidence>
<evidence type="ECO:0000256" key="1">
    <source>
        <dbReference type="ARBA" id="ARBA00010936"/>
    </source>
</evidence>
<name>A0ABS6TGU8_9ENTE</name>
<dbReference type="EC" id="4.1.2.4" evidence="6"/>
<dbReference type="PIRSF" id="PIRSF001357">
    <property type="entry name" value="DeoC"/>
    <property type="match status" value="1"/>
</dbReference>
<comment type="similarity">
    <text evidence="1 6">Belongs to the DeoC/FbaB aldolase family. DeoC type 1 subfamily.</text>
</comment>
<dbReference type="InterPro" id="IPR011343">
    <property type="entry name" value="DeoC"/>
</dbReference>
<comment type="subcellular location">
    <subcellularLocation>
        <location evidence="6">Cytoplasm</location>
    </subcellularLocation>
</comment>
<dbReference type="NCBIfam" id="TIGR00126">
    <property type="entry name" value="deoC"/>
    <property type="match status" value="1"/>
</dbReference>
<dbReference type="HAMAP" id="MF_00114">
    <property type="entry name" value="DeoC_type1"/>
    <property type="match status" value="1"/>
</dbReference>
<protein>
    <recommendedName>
        <fullName evidence="6">Deoxyribose-phosphate aldolase</fullName>
        <shortName evidence="6">DERA</shortName>
        <ecNumber evidence="6">4.1.2.4</ecNumber>
    </recommendedName>
    <alternativeName>
        <fullName evidence="6">2-deoxy-D-ribose 5-phosphate aldolase</fullName>
    </alternativeName>
    <alternativeName>
        <fullName evidence="6">Phosphodeoxyriboaldolase</fullName>
        <shortName evidence="6">Deoxyriboaldolase</shortName>
    </alternativeName>
</protein>
<evidence type="ECO:0000256" key="4">
    <source>
        <dbReference type="ARBA" id="ARBA00023270"/>
    </source>
</evidence>
<comment type="function">
    <text evidence="6">Catalyzes a reversible aldol reaction between acetaldehyde and D-glyceraldehyde 3-phosphate to generate 2-deoxy-D-ribose 5-phosphate.</text>
</comment>
<organism evidence="7 8">
    <name type="scientific">Enterococcus alishanensis</name>
    <dbReference type="NCBI Taxonomy" id="1303817"/>
    <lineage>
        <taxon>Bacteria</taxon>
        <taxon>Bacillati</taxon>
        <taxon>Bacillota</taxon>
        <taxon>Bacilli</taxon>
        <taxon>Lactobacillales</taxon>
        <taxon>Enterococcaceae</taxon>
        <taxon>Enterococcus</taxon>
    </lineage>
</organism>
<keyword evidence="3 6" id="KW-0456">Lyase</keyword>
<evidence type="ECO:0000256" key="6">
    <source>
        <dbReference type="HAMAP-Rule" id="MF_00114"/>
    </source>
</evidence>
<comment type="catalytic activity">
    <reaction evidence="5 6">
        <text>2-deoxy-D-ribose 5-phosphate = D-glyceraldehyde 3-phosphate + acetaldehyde</text>
        <dbReference type="Rhea" id="RHEA:12821"/>
        <dbReference type="ChEBI" id="CHEBI:15343"/>
        <dbReference type="ChEBI" id="CHEBI:59776"/>
        <dbReference type="ChEBI" id="CHEBI:62877"/>
        <dbReference type="EC" id="4.1.2.4"/>
    </reaction>
</comment>
<feature type="active site" description="Proton donor/acceptor" evidence="6">
    <location>
        <position position="104"/>
    </location>
</feature>
<keyword evidence="8" id="KW-1185">Reference proteome</keyword>
<dbReference type="Proteomes" id="UP000774130">
    <property type="component" value="Unassembled WGS sequence"/>
</dbReference>
<proteinExistence type="inferred from homology"/>
<evidence type="ECO:0000313" key="7">
    <source>
        <dbReference type="EMBL" id="MBV7392040.1"/>
    </source>
</evidence>
<feature type="active site" description="Proton donor/acceptor" evidence="6">
    <location>
        <position position="201"/>
    </location>
</feature>
<feature type="active site" description="Schiff-base intermediate with acetaldehyde" evidence="6">
    <location>
        <position position="168"/>
    </location>
</feature>
<keyword evidence="4 6" id="KW-0704">Schiff base</keyword>
<evidence type="ECO:0000256" key="5">
    <source>
        <dbReference type="ARBA" id="ARBA00048791"/>
    </source>
</evidence>
<dbReference type="PANTHER" id="PTHR10889:SF1">
    <property type="entry name" value="DEOXYRIBOSE-PHOSPHATE ALDOLASE"/>
    <property type="match status" value="1"/>
</dbReference>
<gene>
    <name evidence="6 7" type="primary">deoC</name>
    <name evidence="7" type="ORF">KUA55_15265</name>
</gene>
<dbReference type="RefSeq" id="WP_218327252.1">
    <property type="nucleotide sequence ID" value="NZ_JAHUZB010000007.1"/>
</dbReference>
<comment type="pathway">
    <text evidence="6">Carbohydrate degradation; 2-deoxy-D-ribose 1-phosphate degradation; D-glyceraldehyde 3-phosphate and acetaldehyde from 2-deoxy-alpha-D-ribose 1-phosphate: step 2/2.</text>
</comment>
<dbReference type="Pfam" id="PF01791">
    <property type="entry name" value="DeoC"/>
    <property type="match status" value="1"/>
</dbReference>